<proteinExistence type="predicted"/>
<protein>
    <submittedName>
        <fullName evidence="2">Dolichyl-phosphate-mannose--protein O-mannosyl transferase</fullName>
    </submittedName>
</protein>
<sequence>MNYLATLPPKRRFYAALVCLPLIYLIMKGVTLGGTWAGKVGGIPAVLAVGLLFCIAAWKMQRIAAAIVSPFVRG</sequence>
<keyword evidence="1" id="KW-1133">Transmembrane helix</keyword>
<accession>A0ABW8N3A6</accession>
<keyword evidence="3" id="KW-1185">Reference proteome</keyword>
<dbReference type="EMBL" id="JBIYDN010000049">
    <property type="protein sequence ID" value="MFK4448347.1"/>
    <property type="molecule type" value="Genomic_DNA"/>
</dbReference>
<name>A0ABW8N3A6_9BURK</name>
<keyword evidence="2" id="KW-0808">Transferase</keyword>
<feature type="transmembrane region" description="Helical" evidence="1">
    <location>
        <begin position="12"/>
        <end position="30"/>
    </location>
</feature>
<dbReference type="RefSeq" id="WP_404614561.1">
    <property type="nucleotide sequence ID" value="NZ_JBIYDN010000049.1"/>
</dbReference>
<dbReference type="GO" id="GO:0016740">
    <property type="term" value="F:transferase activity"/>
    <property type="evidence" value="ECO:0007669"/>
    <property type="project" value="UniProtKB-KW"/>
</dbReference>
<feature type="transmembrane region" description="Helical" evidence="1">
    <location>
        <begin position="36"/>
        <end position="58"/>
    </location>
</feature>
<comment type="caution">
    <text evidence="2">The sequence shown here is derived from an EMBL/GenBank/DDBJ whole genome shotgun (WGS) entry which is preliminary data.</text>
</comment>
<gene>
    <name evidence="2" type="ORF">ABH943_008391</name>
</gene>
<evidence type="ECO:0000256" key="1">
    <source>
        <dbReference type="SAM" id="Phobius"/>
    </source>
</evidence>
<organism evidence="2 3">
    <name type="scientific">Caballeronia udeis</name>
    <dbReference type="NCBI Taxonomy" id="1232866"/>
    <lineage>
        <taxon>Bacteria</taxon>
        <taxon>Pseudomonadati</taxon>
        <taxon>Pseudomonadota</taxon>
        <taxon>Betaproteobacteria</taxon>
        <taxon>Burkholderiales</taxon>
        <taxon>Burkholderiaceae</taxon>
        <taxon>Caballeronia</taxon>
    </lineage>
</organism>
<evidence type="ECO:0000313" key="2">
    <source>
        <dbReference type="EMBL" id="MFK4448347.1"/>
    </source>
</evidence>
<dbReference type="Proteomes" id="UP001620514">
    <property type="component" value="Unassembled WGS sequence"/>
</dbReference>
<keyword evidence="1" id="KW-0812">Transmembrane</keyword>
<keyword evidence="1" id="KW-0472">Membrane</keyword>
<evidence type="ECO:0000313" key="3">
    <source>
        <dbReference type="Proteomes" id="UP001620514"/>
    </source>
</evidence>
<reference evidence="2 3" key="1">
    <citation type="submission" date="2024-10" db="EMBL/GenBank/DDBJ databases">
        <authorList>
            <person name="Deangelis K."/>
            <person name="Huntemann M."/>
            <person name="Clum A."/>
            <person name="Wang J."/>
            <person name="Palaniappan K."/>
            <person name="Ritter S."/>
            <person name="Chen I.-M."/>
            <person name="Stamatis D."/>
            <person name="Reddy T."/>
            <person name="O'Malley R."/>
            <person name="Daum C."/>
            <person name="Ng V."/>
            <person name="Ivanova N."/>
            <person name="Kyrpides N."/>
            <person name="Woyke T."/>
        </authorList>
    </citation>
    <scope>NUCLEOTIDE SEQUENCE [LARGE SCALE GENOMIC DNA]</scope>
    <source>
        <strain evidence="2 3">GAS97</strain>
    </source>
</reference>
<reference evidence="2 3" key="2">
    <citation type="submission" date="2024-11" db="EMBL/GenBank/DDBJ databases">
        <title>Using genomics to understand microbial adaptation to soil warming.</title>
        <authorList>
            <person name="Deangelis K.M. PhD."/>
        </authorList>
    </citation>
    <scope>NUCLEOTIDE SEQUENCE [LARGE SCALE GENOMIC DNA]</scope>
    <source>
        <strain evidence="2 3">GAS97</strain>
    </source>
</reference>